<organism evidence="1 2">
    <name type="scientific">Hypoxylon rubiginosum</name>
    <dbReference type="NCBI Taxonomy" id="110542"/>
    <lineage>
        <taxon>Eukaryota</taxon>
        <taxon>Fungi</taxon>
        <taxon>Dikarya</taxon>
        <taxon>Ascomycota</taxon>
        <taxon>Pezizomycotina</taxon>
        <taxon>Sordariomycetes</taxon>
        <taxon>Xylariomycetidae</taxon>
        <taxon>Xylariales</taxon>
        <taxon>Hypoxylaceae</taxon>
        <taxon>Hypoxylon</taxon>
    </lineage>
</organism>
<protein>
    <submittedName>
        <fullName evidence="1">Uncharacterized protein</fullName>
    </submittedName>
</protein>
<name>A0ACC0D112_9PEZI</name>
<keyword evidence="2" id="KW-1185">Reference proteome</keyword>
<evidence type="ECO:0000313" key="2">
    <source>
        <dbReference type="Proteomes" id="UP001497680"/>
    </source>
</evidence>
<accession>A0ACC0D112</accession>
<reference evidence="1 2" key="1">
    <citation type="journal article" date="2022" name="New Phytol.">
        <title>Ecological generalism drives hyperdiversity of secondary metabolite gene clusters in xylarialean endophytes.</title>
        <authorList>
            <person name="Franco M.E.E."/>
            <person name="Wisecaver J.H."/>
            <person name="Arnold A.E."/>
            <person name="Ju Y.M."/>
            <person name="Slot J.C."/>
            <person name="Ahrendt S."/>
            <person name="Moore L.P."/>
            <person name="Eastman K.E."/>
            <person name="Scott K."/>
            <person name="Konkel Z."/>
            <person name="Mondo S.J."/>
            <person name="Kuo A."/>
            <person name="Hayes R.D."/>
            <person name="Haridas S."/>
            <person name="Andreopoulos B."/>
            <person name="Riley R."/>
            <person name="LaButti K."/>
            <person name="Pangilinan J."/>
            <person name="Lipzen A."/>
            <person name="Amirebrahimi M."/>
            <person name="Yan J."/>
            <person name="Adam C."/>
            <person name="Keymanesh K."/>
            <person name="Ng V."/>
            <person name="Louie K."/>
            <person name="Northen T."/>
            <person name="Drula E."/>
            <person name="Henrissat B."/>
            <person name="Hsieh H.M."/>
            <person name="Youens-Clark K."/>
            <person name="Lutzoni F."/>
            <person name="Miadlikowska J."/>
            <person name="Eastwood D.C."/>
            <person name="Hamelin R.C."/>
            <person name="Grigoriev I.V."/>
            <person name="U'Ren J.M."/>
        </authorList>
    </citation>
    <scope>NUCLEOTIDE SEQUENCE [LARGE SCALE GENOMIC DNA]</scope>
    <source>
        <strain evidence="1 2">ER1909</strain>
    </source>
</reference>
<evidence type="ECO:0000313" key="1">
    <source>
        <dbReference type="EMBL" id="KAI6086419.1"/>
    </source>
</evidence>
<gene>
    <name evidence="1" type="ORF">F4821DRAFT_278486</name>
</gene>
<proteinExistence type="predicted"/>
<dbReference type="EMBL" id="MU394315">
    <property type="protein sequence ID" value="KAI6086419.1"/>
    <property type="molecule type" value="Genomic_DNA"/>
</dbReference>
<comment type="caution">
    <text evidence="1">The sequence shown here is derived from an EMBL/GenBank/DDBJ whole genome shotgun (WGS) entry which is preliminary data.</text>
</comment>
<sequence length="280" mass="31630">MTRERSPTYLKFQHIESGDSFPERHFSDLSDFTIDCDDSPGKQFPLKIRWVRKPPKNPSESPEGYEMRARYWEAADIMRSELKKSRKAPDVWDYVYDTVFLPPLGFSKTPTIRRLGYMPIRRAWKRRSAAEKPNLRQARIIEAIMIYERGMVLNTESRCHRCKEGKGVSPECVIEPGSGGNTCSNCRFDGMGSQCQVQDAPSKHSNGGNDNKSNESATKTTGSTKDDYVIVLKLIQQMKQKSCGGLAKGDDVSLRAKRIEEAALKIAQAAREWGLREGSA</sequence>
<dbReference type="Proteomes" id="UP001497680">
    <property type="component" value="Unassembled WGS sequence"/>
</dbReference>